<gene>
    <name evidence="1" type="ORF">F0562_001978</name>
</gene>
<dbReference type="EMBL" id="CM018031">
    <property type="protein sequence ID" value="KAA8550294.1"/>
    <property type="molecule type" value="Genomic_DNA"/>
</dbReference>
<proteinExistence type="predicted"/>
<evidence type="ECO:0000313" key="2">
    <source>
        <dbReference type="Proteomes" id="UP000325577"/>
    </source>
</evidence>
<dbReference type="AlphaFoldDB" id="A0A5J5C643"/>
<dbReference type="PANTHER" id="PTHR46519:SF3">
    <property type="entry name" value="RING_U-BOX SUPERFAMILY PROTEIN"/>
    <property type="match status" value="1"/>
</dbReference>
<name>A0A5J5C643_9ASTE</name>
<organism evidence="1 2">
    <name type="scientific">Nyssa sinensis</name>
    <dbReference type="NCBI Taxonomy" id="561372"/>
    <lineage>
        <taxon>Eukaryota</taxon>
        <taxon>Viridiplantae</taxon>
        <taxon>Streptophyta</taxon>
        <taxon>Embryophyta</taxon>
        <taxon>Tracheophyta</taxon>
        <taxon>Spermatophyta</taxon>
        <taxon>Magnoliopsida</taxon>
        <taxon>eudicotyledons</taxon>
        <taxon>Gunneridae</taxon>
        <taxon>Pentapetalae</taxon>
        <taxon>asterids</taxon>
        <taxon>Cornales</taxon>
        <taxon>Nyssaceae</taxon>
        <taxon>Nyssa</taxon>
    </lineage>
</organism>
<evidence type="ECO:0000313" key="1">
    <source>
        <dbReference type="EMBL" id="KAA8550294.1"/>
    </source>
</evidence>
<sequence length="173" mass="19777">MAIAGLHNVSVLDSSFLRDSQSPVSRQWGNQERPSNQAFSVLQMWRELEGEQVLGHPQVAVGDRLRHWRNDGLNADLAGTYVSESQGSDNEDSLVDANEVQNGCRTWSQGQMDLQNEHEDSKENLRVCWNIGPVSDFPHRNRIQSSLKGRFLRSEVQFGTRDPLLWQQVNWVY</sequence>
<protein>
    <submittedName>
        <fullName evidence="1">Uncharacterized protein</fullName>
    </submittedName>
</protein>
<dbReference type="PANTHER" id="PTHR46519">
    <property type="entry name" value="RING/U-BOX SUPERFAMILY PROTEIN"/>
    <property type="match status" value="1"/>
</dbReference>
<dbReference type="OrthoDB" id="6078042at2759"/>
<reference evidence="1 2" key="1">
    <citation type="submission" date="2019-09" db="EMBL/GenBank/DDBJ databases">
        <title>A chromosome-level genome assembly of the Chinese tupelo Nyssa sinensis.</title>
        <authorList>
            <person name="Yang X."/>
            <person name="Kang M."/>
            <person name="Yang Y."/>
            <person name="Xiong H."/>
            <person name="Wang M."/>
            <person name="Zhang Z."/>
            <person name="Wang Z."/>
            <person name="Wu H."/>
            <person name="Ma T."/>
            <person name="Liu J."/>
            <person name="Xi Z."/>
        </authorList>
    </citation>
    <scope>NUCLEOTIDE SEQUENCE [LARGE SCALE GENOMIC DNA]</scope>
    <source>
        <strain evidence="1">J267</strain>
        <tissue evidence="1">Leaf</tissue>
    </source>
</reference>
<dbReference type="Proteomes" id="UP000325577">
    <property type="component" value="Linkage Group LG0"/>
</dbReference>
<accession>A0A5J5C643</accession>
<keyword evidence="2" id="KW-1185">Reference proteome</keyword>